<protein>
    <submittedName>
        <fullName evidence="1">Uncharacterized protein</fullName>
    </submittedName>
</protein>
<proteinExistence type="predicted"/>
<reference evidence="1 2" key="1">
    <citation type="submission" date="2018-03" db="EMBL/GenBank/DDBJ databases">
        <title>Genomic Encyclopedia of Type Strains, Phase III (KMG-III): the genomes of soil and plant-associated and newly described type strains.</title>
        <authorList>
            <person name="Whitman W."/>
        </authorList>
    </citation>
    <scope>NUCLEOTIDE SEQUENCE [LARGE SCALE GENOMIC DNA]</scope>
    <source>
        <strain evidence="1 2">CGMCC 4.7104</strain>
    </source>
</reference>
<gene>
    <name evidence="1" type="ORF">B0I32_102681</name>
</gene>
<organism evidence="1 2">
    <name type="scientific">Nonomuraea fuscirosea</name>
    <dbReference type="NCBI Taxonomy" id="1291556"/>
    <lineage>
        <taxon>Bacteria</taxon>
        <taxon>Bacillati</taxon>
        <taxon>Actinomycetota</taxon>
        <taxon>Actinomycetes</taxon>
        <taxon>Streptosporangiales</taxon>
        <taxon>Streptosporangiaceae</taxon>
        <taxon>Nonomuraea</taxon>
    </lineage>
</organism>
<comment type="caution">
    <text evidence="1">The sequence shown here is derived from an EMBL/GenBank/DDBJ whole genome shotgun (WGS) entry which is preliminary data.</text>
</comment>
<evidence type="ECO:0000313" key="1">
    <source>
        <dbReference type="EMBL" id="PRX69623.1"/>
    </source>
</evidence>
<accession>A0A2T0NA37</accession>
<sequence length="60" mass="6173">MSETTRSYVFSSVTSDSTMFTVTDGPSAGSVTFLNTCARVAPSILAASISECGTACSPDR</sequence>
<keyword evidence="2" id="KW-1185">Reference proteome</keyword>
<evidence type="ECO:0000313" key="2">
    <source>
        <dbReference type="Proteomes" id="UP000238312"/>
    </source>
</evidence>
<dbReference type="Proteomes" id="UP000238312">
    <property type="component" value="Unassembled WGS sequence"/>
</dbReference>
<dbReference type="AlphaFoldDB" id="A0A2T0NA37"/>
<name>A0A2T0NA37_9ACTN</name>
<dbReference type="EMBL" id="PVNG01000002">
    <property type="protein sequence ID" value="PRX69623.1"/>
    <property type="molecule type" value="Genomic_DNA"/>
</dbReference>